<sequence>MLWLRHLAQEGKGVGFYPVDFGVELVTVFGEVRLGDFEGCARGVDAGDALTDLGQMEGEAALVGADIEHLRGCVFGLCPASDGGVVFALIEECAGFLAGLDVEVKAEAIEQEDGLECGRGWLRGVERHVCGSRHAFEGANAWVGSFPEGKRGAVGIEVMANGGDDGGADGGGVQPAREELDDDQIGVLVEDDAGEIIGFAEDQAAGVGRVVEQGFAQSDGGVEAISKQGEPNRFVDMFAGYHAQWNLGCGAVERGSEEDAARVDNGQ</sequence>
<comment type="caution">
    <text evidence="1">The sequence shown here is derived from an EMBL/GenBank/DDBJ whole genome shotgun (WGS) entry which is preliminary data.</text>
</comment>
<reference evidence="1" key="1">
    <citation type="submission" date="2009-10" db="EMBL/GenBank/DDBJ databases">
        <title>Diversity of trophic interactions inside an arsenic-rich microbial ecosystem.</title>
        <authorList>
            <person name="Bertin P.N."/>
            <person name="Heinrich-Salmeron A."/>
            <person name="Pelletier E."/>
            <person name="Goulhen-Chollet F."/>
            <person name="Arsene-Ploetze F."/>
            <person name="Gallien S."/>
            <person name="Calteau A."/>
            <person name="Vallenet D."/>
            <person name="Casiot C."/>
            <person name="Chane-Woon-Ming B."/>
            <person name="Giloteaux L."/>
            <person name="Barakat M."/>
            <person name="Bonnefoy V."/>
            <person name="Bruneel O."/>
            <person name="Chandler M."/>
            <person name="Cleiss J."/>
            <person name="Duran R."/>
            <person name="Elbaz-Poulichet F."/>
            <person name="Fonknechten N."/>
            <person name="Lauga B."/>
            <person name="Mornico D."/>
            <person name="Ortet P."/>
            <person name="Schaeffer C."/>
            <person name="Siguier P."/>
            <person name="Alexander Thil Smith A."/>
            <person name="Van Dorsselaer A."/>
            <person name="Weissenbach J."/>
            <person name="Medigue C."/>
            <person name="Le Paslier D."/>
        </authorList>
    </citation>
    <scope>NUCLEOTIDE SEQUENCE</scope>
</reference>
<dbReference type="AlphaFoldDB" id="E6QKZ5"/>
<gene>
    <name evidence="1" type="ORF">CARN6_1324</name>
</gene>
<accession>E6QKZ5</accession>
<protein>
    <submittedName>
        <fullName evidence="1">Uncharacterized protein</fullName>
    </submittedName>
</protein>
<dbReference type="EMBL" id="CABQ01000159">
    <property type="protein sequence ID" value="CBI07915.1"/>
    <property type="molecule type" value="Genomic_DNA"/>
</dbReference>
<organism evidence="1">
    <name type="scientific">mine drainage metagenome</name>
    <dbReference type="NCBI Taxonomy" id="410659"/>
    <lineage>
        <taxon>unclassified sequences</taxon>
        <taxon>metagenomes</taxon>
        <taxon>ecological metagenomes</taxon>
    </lineage>
</organism>
<name>E6QKZ5_9ZZZZ</name>
<evidence type="ECO:0000313" key="1">
    <source>
        <dbReference type="EMBL" id="CBI07915.1"/>
    </source>
</evidence>
<proteinExistence type="predicted"/>